<accession>A0ACA9SV81</accession>
<organism evidence="1 2">
    <name type="scientific">Racocetra persica</name>
    <dbReference type="NCBI Taxonomy" id="160502"/>
    <lineage>
        <taxon>Eukaryota</taxon>
        <taxon>Fungi</taxon>
        <taxon>Fungi incertae sedis</taxon>
        <taxon>Mucoromycota</taxon>
        <taxon>Glomeromycotina</taxon>
        <taxon>Glomeromycetes</taxon>
        <taxon>Diversisporales</taxon>
        <taxon>Gigasporaceae</taxon>
        <taxon>Racocetra</taxon>
    </lineage>
</organism>
<protein>
    <submittedName>
        <fullName evidence="1">11349_t:CDS:1</fullName>
    </submittedName>
</protein>
<keyword evidence="2" id="KW-1185">Reference proteome</keyword>
<dbReference type="Proteomes" id="UP000789920">
    <property type="component" value="Unassembled WGS sequence"/>
</dbReference>
<name>A0ACA9SV81_9GLOM</name>
<feature type="non-terminal residue" evidence="1">
    <location>
        <position position="118"/>
    </location>
</feature>
<reference evidence="1" key="1">
    <citation type="submission" date="2021-06" db="EMBL/GenBank/DDBJ databases">
        <authorList>
            <person name="Kallberg Y."/>
            <person name="Tangrot J."/>
            <person name="Rosling A."/>
        </authorList>
    </citation>
    <scope>NUCLEOTIDE SEQUENCE</scope>
    <source>
        <strain evidence="1">MA461A</strain>
    </source>
</reference>
<evidence type="ECO:0000313" key="1">
    <source>
        <dbReference type="EMBL" id="CAG8849622.1"/>
    </source>
</evidence>
<comment type="caution">
    <text evidence="1">The sequence shown here is derived from an EMBL/GenBank/DDBJ whole genome shotgun (WGS) entry which is preliminary data.</text>
</comment>
<sequence length="118" mass="13418">LKKILWSVERVVAARSTKDTDRFRWRNAPFLVNQISIPPPDALAWFISDEYVAENNENDPSLRPDSDARVTANSDAKTTADSDYKPVAGMSNNLPKKYRTRNKGKKTNVWLDVIHSSQ</sequence>
<evidence type="ECO:0000313" key="2">
    <source>
        <dbReference type="Proteomes" id="UP000789920"/>
    </source>
</evidence>
<feature type="non-terminal residue" evidence="1">
    <location>
        <position position="1"/>
    </location>
</feature>
<dbReference type="EMBL" id="CAJVQC010166571">
    <property type="protein sequence ID" value="CAG8849622.1"/>
    <property type="molecule type" value="Genomic_DNA"/>
</dbReference>
<proteinExistence type="predicted"/>
<gene>
    <name evidence="1" type="ORF">RPERSI_LOCUS35685</name>
</gene>